<dbReference type="EMBL" id="FMXQ01000009">
    <property type="protein sequence ID" value="SDB50234.1"/>
    <property type="molecule type" value="Genomic_DNA"/>
</dbReference>
<proteinExistence type="predicted"/>
<evidence type="ECO:0000313" key="1">
    <source>
        <dbReference type="EMBL" id="SDB50234.1"/>
    </source>
</evidence>
<organism evidence="1 2">
    <name type="scientific">Bauldia litoralis</name>
    <dbReference type="NCBI Taxonomy" id="665467"/>
    <lineage>
        <taxon>Bacteria</taxon>
        <taxon>Pseudomonadati</taxon>
        <taxon>Pseudomonadota</taxon>
        <taxon>Alphaproteobacteria</taxon>
        <taxon>Hyphomicrobiales</taxon>
        <taxon>Kaistiaceae</taxon>
        <taxon>Bauldia</taxon>
    </lineage>
</organism>
<dbReference type="AlphaFoldDB" id="A0A1G6DYK6"/>
<protein>
    <recommendedName>
        <fullName evidence="3">2,4-dihydroxyhept-2-ene-1,7-dioic acid aldolase</fullName>
    </recommendedName>
</protein>
<gene>
    <name evidence="1" type="ORF">SAMN02982931_03895</name>
</gene>
<dbReference type="Gene3D" id="3.30.310.50">
    <property type="entry name" value="Alpha-D-phosphohexomutase, C-terminal domain"/>
    <property type="match status" value="1"/>
</dbReference>
<dbReference type="InterPro" id="IPR014543">
    <property type="entry name" value="UCP028291"/>
</dbReference>
<sequence length="104" mass="11370">MSTRNATITTDRASIYLQQLCKHFGHKVPVDFTPEAGRIDLPFGTCTLRAEGETLSLDVTGGAGDLDRLEKVIGDHLTRFAFREKPEIKWRSAAPALPAGSVET</sequence>
<dbReference type="Pfam" id="PF09981">
    <property type="entry name" value="DUF2218"/>
    <property type="match status" value="1"/>
</dbReference>
<dbReference type="STRING" id="665467.SAMN02982931_03895"/>
<evidence type="ECO:0008006" key="3">
    <source>
        <dbReference type="Google" id="ProtNLM"/>
    </source>
</evidence>
<dbReference type="OrthoDB" id="9806511at2"/>
<dbReference type="Proteomes" id="UP000199071">
    <property type="component" value="Unassembled WGS sequence"/>
</dbReference>
<reference evidence="1 2" key="1">
    <citation type="submission" date="2016-10" db="EMBL/GenBank/DDBJ databases">
        <authorList>
            <person name="de Groot N.N."/>
        </authorList>
    </citation>
    <scope>NUCLEOTIDE SEQUENCE [LARGE SCALE GENOMIC DNA]</scope>
    <source>
        <strain evidence="1 2">ATCC 35022</strain>
    </source>
</reference>
<dbReference type="PIRSF" id="PIRSF028291">
    <property type="entry name" value="UCP028291"/>
    <property type="match status" value="1"/>
</dbReference>
<accession>A0A1G6DYK6</accession>
<keyword evidence="2" id="KW-1185">Reference proteome</keyword>
<name>A0A1G6DYK6_9HYPH</name>
<dbReference type="RefSeq" id="WP_090879053.1">
    <property type="nucleotide sequence ID" value="NZ_FMXQ01000009.1"/>
</dbReference>
<evidence type="ECO:0000313" key="2">
    <source>
        <dbReference type="Proteomes" id="UP000199071"/>
    </source>
</evidence>